<gene>
    <name evidence="1" type="ORF">QEG23_002060</name>
</gene>
<evidence type="ECO:0000313" key="2">
    <source>
        <dbReference type="Proteomes" id="UP001218208"/>
    </source>
</evidence>
<evidence type="ECO:0000313" key="1">
    <source>
        <dbReference type="EMBL" id="EKT4092544.1"/>
    </source>
</evidence>
<dbReference type="Proteomes" id="UP001218208">
    <property type="component" value="Unassembled WGS sequence"/>
</dbReference>
<name>A0AAI9FV70_STEMA</name>
<comment type="caution">
    <text evidence="1">The sequence shown here is derived from an EMBL/GenBank/DDBJ whole genome shotgun (WGS) entry which is preliminary data.</text>
</comment>
<protein>
    <submittedName>
        <fullName evidence="1">Uncharacterized protein</fullName>
    </submittedName>
</protein>
<sequence length="82" mass="8735">MSAPVDVLAVLDTLCERAASGDPVEYREVNSLREAVSDLIAANKKIASIYGPASCSMRIGSERREAWGEFFAALFRAKGGAA</sequence>
<organism evidence="1 2">
    <name type="scientific">Stenotrophomonas maltophilia</name>
    <name type="common">Pseudomonas maltophilia</name>
    <name type="synonym">Xanthomonas maltophilia</name>
    <dbReference type="NCBI Taxonomy" id="40324"/>
    <lineage>
        <taxon>Bacteria</taxon>
        <taxon>Pseudomonadati</taxon>
        <taxon>Pseudomonadota</taxon>
        <taxon>Gammaproteobacteria</taxon>
        <taxon>Lysobacterales</taxon>
        <taxon>Lysobacteraceae</taxon>
        <taxon>Stenotrophomonas</taxon>
        <taxon>Stenotrophomonas maltophilia group</taxon>
    </lineage>
</organism>
<reference evidence="1" key="1">
    <citation type="submission" date="2022-07" db="EMBL/GenBank/DDBJ databases">
        <authorList>
            <consortium name="DAFM: The Division of Animal and Food Microbiology"/>
        </authorList>
    </citation>
    <scope>NUCLEOTIDE SEQUENCE</scope>
    <source>
        <strain evidence="1">19MO01SH01-2</strain>
    </source>
</reference>
<accession>A0AAI9FV70</accession>
<dbReference type="AlphaFoldDB" id="A0AAI9FV70"/>
<dbReference type="EMBL" id="ABLOJW010000009">
    <property type="protein sequence ID" value="EKT4092544.1"/>
    <property type="molecule type" value="Genomic_DNA"/>
</dbReference>
<proteinExistence type="predicted"/>